<dbReference type="PANTHER" id="PTHR43179:SF7">
    <property type="entry name" value="RHAMNOSYLTRANSFERASE WBBL"/>
    <property type="match status" value="1"/>
</dbReference>
<name>A0A1F7JR14_9BACT</name>
<dbReference type="SUPFAM" id="SSF53448">
    <property type="entry name" value="Nucleotide-diphospho-sugar transferases"/>
    <property type="match status" value="1"/>
</dbReference>
<evidence type="ECO:0000313" key="2">
    <source>
        <dbReference type="EMBL" id="OGK58052.1"/>
    </source>
</evidence>
<dbReference type="Pfam" id="PF00535">
    <property type="entry name" value="Glycos_transf_2"/>
    <property type="match status" value="1"/>
</dbReference>
<evidence type="ECO:0000313" key="3">
    <source>
        <dbReference type="Proteomes" id="UP000178039"/>
    </source>
</evidence>
<sequence>MNSINPQDSTIELSIIVLSYNTQKITVDCLLSIYRSLGQIKLSFEVIVADNGSTDGSLKALYQLQKKLTNFVIIDNKKNLGFSRANNLAASISRGQYLLFLNSDVMVLDEAISKLLSFAKKSQDAHFFGGKLLNQDRSAQASCGPFFTLPVVFAFLFLKGDYYGLTRYSPNSVKKVDWVSGACILTKKPYFEKCLGFDEKIFMYMEEIDLLYRAKQLGFTSCFYPEAHFVHLGSASSSQRTYPILQVYKGYLYFYHKHQWPISIFLLRLMLQFKARVAIIIGQLTKNQYLIQTYEKAYQIATMA</sequence>
<dbReference type="EMBL" id="MGBB01000032">
    <property type="protein sequence ID" value="OGK58052.1"/>
    <property type="molecule type" value="Genomic_DNA"/>
</dbReference>
<dbReference type="CDD" id="cd04186">
    <property type="entry name" value="GT_2_like_c"/>
    <property type="match status" value="1"/>
</dbReference>
<evidence type="ECO:0000259" key="1">
    <source>
        <dbReference type="Pfam" id="PF00535"/>
    </source>
</evidence>
<dbReference type="InterPro" id="IPR029044">
    <property type="entry name" value="Nucleotide-diphossugar_trans"/>
</dbReference>
<reference evidence="2 3" key="1">
    <citation type="journal article" date="2016" name="Nat. Commun.">
        <title>Thousands of microbial genomes shed light on interconnected biogeochemical processes in an aquifer system.</title>
        <authorList>
            <person name="Anantharaman K."/>
            <person name="Brown C.T."/>
            <person name="Hug L.A."/>
            <person name="Sharon I."/>
            <person name="Castelle C.J."/>
            <person name="Probst A.J."/>
            <person name="Thomas B.C."/>
            <person name="Singh A."/>
            <person name="Wilkins M.J."/>
            <person name="Karaoz U."/>
            <person name="Brodie E.L."/>
            <person name="Williams K.H."/>
            <person name="Hubbard S.S."/>
            <person name="Banfield J.F."/>
        </authorList>
    </citation>
    <scope>NUCLEOTIDE SEQUENCE [LARGE SCALE GENOMIC DNA]</scope>
</reference>
<protein>
    <recommendedName>
        <fullName evidence="1">Glycosyltransferase 2-like domain-containing protein</fullName>
    </recommendedName>
</protein>
<gene>
    <name evidence="2" type="ORF">A3H86_00925</name>
</gene>
<dbReference type="InterPro" id="IPR001173">
    <property type="entry name" value="Glyco_trans_2-like"/>
</dbReference>
<dbReference type="PANTHER" id="PTHR43179">
    <property type="entry name" value="RHAMNOSYLTRANSFERASE WBBL"/>
    <property type="match status" value="1"/>
</dbReference>
<accession>A0A1F7JR14</accession>
<dbReference type="Gene3D" id="3.90.550.10">
    <property type="entry name" value="Spore Coat Polysaccharide Biosynthesis Protein SpsA, Chain A"/>
    <property type="match status" value="1"/>
</dbReference>
<organism evidence="2 3">
    <name type="scientific">Candidatus Roizmanbacteria bacterium RIFCSPLOWO2_02_FULL_41_9</name>
    <dbReference type="NCBI Taxonomy" id="1802077"/>
    <lineage>
        <taxon>Bacteria</taxon>
        <taxon>Candidatus Roizmaniibacteriota</taxon>
    </lineage>
</organism>
<comment type="caution">
    <text evidence="2">The sequence shown here is derived from an EMBL/GenBank/DDBJ whole genome shotgun (WGS) entry which is preliminary data.</text>
</comment>
<proteinExistence type="predicted"/>
<feature type="domain" description="Glycosyltransferase 2-like" evidence="1">
    <location>
        <begin position="14"/>
        <end position="129"/>
    </location>
</feature>
<dbReference type="Proteomes" id="UP000178039">
    <property type="component" value="Unassembled WGS sequence"/>
</dbReference>
<dbReference type="AlphaFoldDB" id="A0A1F7JR14"/>